<dbReference type="EMBL" id="BAAAOH010000001">
    <property type="protein sequence ID" value="GAA1987334.1"/>
    <property type="molecule type" value="Genomic_DNA"/>
</dbReference>
<dbReference type="Gene3D" id="3.30.530.20">
    <property type="match status" value="1"/>
</dbReference>
<dbReference type="InterPro" id="IPR023393">
    <property type="entry name" value="START-like_dom_sf"/>
</dbReference>
<dbReference type="InterPro" id="IPR013538">
    <property type="entry name" value="ASHA1/2-like_C"/>
</dbReference>
<reference evidence="3 4" key="1">
    <citation type="journal article" date="2019" name="Int. J. Syst. Evol. Microbiol.">
        <title>The Global Catalogue of Microorganisms (GCM) 10K type strain sequencing project: providing services to taxonomists for standard genome sequencing and annotation.</title>
        <authorList>
            <consortium name="The Broad Institute Genomics Platform"/>
            <consortium name="The Broad Institute Genome Sequencing Center for Infectious Disease"/>
            <person name="Wu L."/>
            <person name="Ma J."/>
        </authorList>
    </citation>
    <scope>NUCLEOTIDE SEQUENCE [LARGE SCALE GENOMIC DNA]</scope>
    <source>
        <strain evidence="3 4">JCM 14902</strain>
    </source>
</reference>
<evidence type="ECO:0000259" key="2">
    <source>
        <dbReference type="Pfam" id="PF08327"/>
    </source>
</evidence>
<organism evidence="3 4">
    <name type="scientific">Microbacterium pumilum</name>
    <dbReference type="NCBI Taxonomy" id="344165"/>
    <lineage>
        <taxon>Bacteria</taxon>
        <taxon>Bacillati</taxon>
        <taxon>Actinomycetota</taxon>
        <taxon>Actinomycetes</taxon>
        <taxon>Micrococcales</taxon>
        <taxon>Microbacteriaceae</taxon>
        <taxon>Microbacterium</taxon>
    </lineage>
</organism>
<gene>
    <name evidence="3" type="ORF">GCM10009777_22030</name>
</gene>
<dbReference type="Pfam" id="PF08327">
    <property type="entry name" value="AHSA1"/>
    <property type="match status" value="1"/>
</dbReference>
<dbReference type="Proteomes" id="UP001500326">
    <property type="component" value="Unassembled WGS sequence"/>
</dbReference>
<feature type="domain" description="Activator of Hsp90 ATPase homologue 1/2-like C-terminal" evidence="2">
    <location>
        <begin position="44"/>
        <end position="163"/>
    </location>
</feature>
<protein>
    <recommendedName>
        <fullName evidence="2">Activator of Hsp90 ATPase homologue 1/2-like C-terminal domain-containing protein</fullName>
    </recommendedName>
</protein>
<evidence type="ECO:0000256" key="1">
    <source>
        <dbReference type="ARBA" id="ARBA00006817"/>
    </source>
</evidence>
<sequence length="167" mass="18837">MGTRRRRLGTRLRALSDSRGGIGTTPSATVAHMFELTEETLVAASVTTVWADFTDPTRLAEWFWPARFEAEAYIDLAPRGHWQIRSPVAGLEIEARVLATDPPHSLPLLWREAREEHETDVEITFEQADGATRVIVHHSGFRSEEEREDHVEDWSTSLARLAARHAG</sequence>
<evidence type="ECO:0000313" key="3">
    <source>
        <dbReference type="EMBL" id="GAA1987334.1"/>
    </source>
</evidence>
<proteinExistence type="inferred from homology"/>
<accession>A0ABN2SIH9</accession>
<comment type="similarity">
    <text evidence="1">Belongs to the AHA1 family.</text>
</comment>
<dbReference type="CDD" id="cd07814">
    <property type="entry name" value="SRPBCC_CalC_Aha1-like"/>
    <property type="match status" value="1"/>
</dbReference>
<keyword evidence="4" id="KW-1185">Reference proteome</keyword>
<dbReference type="SUPFAM" id="SSF55961">
    <property type="entry name" value="Bet v1-like"/>
    <property type="match status" value="1"/>
</dbReference>
<comment type="caution">
    <text evidence="3">The sequence shown here is derived from an EMBL/GenBank/DDBJ whole genome shotgun (WGS) entry which is preliminary data.</text>
</comment>
<name>A0ABN2SIH9_9MICO</name>
<evidence type="ECO:0000313" key="4">
    <source>
        <dbReference type="Proteomes" id="UP001500326"/>
    </source>
</evidence>